<dbReference type="Gene3D" id="1.10.287.130">
    <property type="match status" value="1"/>
</dbReference>
<evidence type="ECO:0000256" key="5">
    <source>
        <dbReference type="SAM" id="Coils"/>
    </source>
</evidence>
<dbReference type="CDD" id="cd00082">
    <property type="entry name" value="HisKA"/>
    <property type="match status" value="1"/>
</dbReference>
<dbReference type="Gene3D" id="1.25.40.10">
    <property type="entry name" value="Tetratricopeptide repeat domain"/>
    <property type="match status" value="2"/>
</dbReference>
<dbReference type="Pfam" id="PF13424">
    <property type="entry name" value="TPR_12"/>
    <property type="match status" value="2"/>
</dbReference>
<dbReference type="EMBL" id="FOXS01000002">
    <property type="protein sequence ID" value="SFQ32225.1"/>
    <property type="molecule type" value="Genomic_DNA"/>
</dbReference>
<dbReference type="SUPFAM" id="SSF55874">
    <property type="entry name" value="ATPase domain of HSP90 chaperone/DNA topoisomerase II/histidine kinase"/>
    <property type="match status" value="1"/>
</dbReference>
<keyword evidence="4" id="KW-0802">TPR repeat</keyword>
<dbReference type="PROSITE" id="PS50005">
    <property type="entry name" value="TPR"/>
    <property type="match status" value="1"/>
</dbReference>
<organism evidence="7 8">
    <name type="scientific">Hymenobacter arizonensis</name>
    <name type="common">Siccationidurans arizonensis</name>
    <dbReference type="NCBI Taxonomy" id="1227077"/>
    <lineage>
        <taxon>Bacteria</taxon>
        <taxon>Pseudomonadati</taxon>
        <taxon>Bacteroidota</taxon>
        <taxon>Cytophagia</taxon>
        <taxon>Cytophagales</taxon>
        <taxon>Hymenobacteraceae</taxon>
        <taxon>Hymenobacter</taxon>
    </lineage>
</organism>
<dbReference type="InterPro" id="IPR036097">
    <property type="entry name" value="HisK_dim/P_sf"/>
</dbReference>
<dbReference type="SMART" id="SM00387">
    <property type="entry name" value="HATPase_c"/>
    <property type="match status" value="1"/>
</dbReference>
<evidence type="ECO:0000256" key="2">
    <source>
        <dbReference type="ARBA" id="ARBA00012438"/>
    </source>
</evidence>
<dbReference type="Gene3D" id="3.30.565.10">
    <property type="entry name" value="Histidine kinase-like ATPase, C-terminal domain"/>
    <property type="match status" value="1"/>
</dbReference>
<keyword evidence="5" id="KW-0175">Coiled coil</keyword>
<keyword evidence="8" id="KW-1185">Reference proteome</keyword>
<evidence type="ECO:0000256" key="4">
    <source>
        <dbReference type="PROSITE-ProRule" id="PRU00339"/>
    </source>
</evidence>
<dbReference type="InterPro" id="IPR019734">
    <property type="entry name" value="TPR_rpt"/>
</dbReference>
<evidence type="ECO:0000256" key="3">
    <source>
        <dbReference type="ARBA" id="ARBA00022553"/>
    </source>
</evidence>
<feature type="repeat" description="TPR" evidence="4">
    <location>
        <begin position="197"/>
        <end position="230"/>
    </location>
</feature>
<evidence type="ECO:0000256" key="1">
    <source>
        <dbReference type="ARBA" id="ARBA00000085"/>
    </source>
</evidence>
<dbReference type="InterPro" id="IPR036890">
    <property type="entry name" value="HATPase_C_sf"/>
</dbReference>
<dbReference type="InterPro" id="IPR005467">
    <property type="entry name" value="His_kinase_dom"/>
</dbReference>
<dbReference type="Pfam" id="PF02518">
    <property type="entry name" value="HATPase_c"/>
    <property type="match status" value="1"/>
</dbReference>
<dbReference type="Proteomes" id="UP000199029">
    <property type="component" value="Unassembled WGS sequence"/>
</dbReference>
<dbReference type="SUPFAM" id="SSF48452">
    <property type="entry name" value="TPR-like"/>
    <property type="match status" value="2"/>
</dbReference>
<comment type="catalytic activity">
    <reaction evidence="1">
        <text>ATP + protein L-histidine = ADP + protein N-phospho-L-histidine.</text>
        <dbReference type="EC" id="2.7.13.3"/>
    </reaction>
</comment>
<protein>
    <recommendedName>
        <fullName evidence="2">histidine kinase</fullName>
        <ecNumber evidence="2">2.7.13.3</ecNumber>
    </recommendedName>
</protein>
<evidence type="ECO:0000313" key="8">
    <source>
        <dbReference type="Proteomes" id="UP000199029"/>
    </source>
</evidence>
<reference evidence="8" key="1">
    <citation type="submission" date="2016-10" db="EMBL/GenBank/DDBJ databases">
        <authorList>
            <person name="Varghese N."/>
            <person name="Submissions S."/>
        </authorList>
    </citation>
    <scope>NUCLEOTIDE SEQUENCE [LARGE SCALE GENOMIC DNA]</scope>
    <source>
        <strain evidence="8">OR362-8,ATCC BAA-1266,JCM 13504</strain>
    </source>
</reference>
<dbReference type="InterPro" id="IPR011990">
    <property type="entry name" value="TPR-like_helical_dom_sf"/>
</dbReference>
<dbReference type="PANTHER" id="PTHR43065:SF42">
    <property type="entry name" value="TWO-COMPONENT SENSOR PPRA"/>
    <property type="match status" value="1"/>
</dbReference>
<dbReference type="PANTHER" id="PTHR43065">
    <property type="entry name" value="SENSOR HISTIDINE KINASE"/>
    <property type="match status" value="1"/>
</dbReference>
<dbReference type="SMART" id="SM00388">
    <property type="entry name" value="HisKA"/>
    <property type="match status" value="1"/>
</dbReference>
<sequence length="655" mass="72224">MLWLLLAGVGQAARAQTAATDSLRRELAQTRPDSSRVLQLLKLAYSYRASKPDSTTHLARKALQLAQRVGFGKGEGQALGMIGGVQREQGQLPEAFATLLQSLPLNRQNRDFEGEARSLNSLGNISLDLRQYRQALRYYEQSKTLFERLQLQPWVAGALTNLGSCYEKLGVLDSALLFQQRAEQLIAQHPQPRLAAALALRNMGNVLARLGRHPEAFAYYRRAIRETYLNNDLRNRAMAAYLMADLHHTLQQPDSALRYAHEALRTAQKVSYRVTMLEASNLLTRLYQARANVDSAFRYQRLAMATHDSLFGPEKFQQLQLLAFTEQQKQLRQEQAQEHQTVRYQRLGLLAIACIIGAVALLLGRSNRQQRRANQLLNERNVQIDAQRQELAATLAELRSTQAQLVAAEKLAFIGELSAGIAHELRNPLAFMHNFAEVSVALIDQEQPGAAQAPGLEQEIRAGLKQNLQQISQHGQRASSIIKNMLDHARTGTSQREPTDLNALVAQTLLLTNHGSVAPGAGPAVELHTHFAPQLQPVPTVPGELGRALLNLFTNALQAARLRQAAEPGHQPVVSVTTERVGNAVEVRVRDNGPGMSDAVAAQAFKPFFTTKPVGEGTGLGLSLAHDIITKGHHGSLTLKTQEGEFTEFTVQIPA</sequence>
<dbReference type="AlphaFoldDB" id="A0A1I5XJT1"/>
<evidence type="ECO:0000313" key="7">
    <source>
        <dbReference type="EMBL" id="SFQ32225.1"/>
    </source>
</evidence>
<dbReference type="InterPro" id="IPR004358">
    <property type="entry name" value="Sig_transdc_His_kin-like_C"/>
</dbReference>
<accession>A0A1I5XJT1</accession>
<dbReference type="EC" id="2.7.13.3" evidence="2"/>
<dbReference type="PRINTS" id="PR00344">
    <property type="entry name" value="BCTRLSENSOR"/>
</dbReference>
<proteinExistence type="predicted"/>
<feature type="domain" description="Histidine kinase" evidence="6">
    <location>
        <begin position="420"/>
        <end position="655"/>
    </location>
</feature>
<dbReference type="PROSITE" id="PS50109">
    <property type="entry name" value="HIS_KIN"/>
    <property type="match status" value="1"/>
</dbReference>
<dbReference type="InterPro" id="IPR003594">
    <property type="entry name" value="HATPase_dom"/>
</dbReference>
<dbReference type="STRING" id="1227077.SAMN04515668_1902"/>
<name>A0A1I5XJT1_HYMAR</name>
<evidence type="ECO:0000259" key="6">
    <source>
        <dbReference type="PROSITE" id="PS50109"/>
    </source>
</evidence>
<gene>
    <name evidence="7" type="ORF">SAMN04515668_1902</name>
</gene>
<dbReference type="SMART" id="SM00028">
    <property type="entry name" value="TPR"/>
    <property type="match status" value="5"/>
</dbReference>
<feature type="coiled-coil region" evidence="5">
    <location>
        <begin position="384"/>
        <end position="411"/>
    </location>
</feature>
<dbReference type="GO" id="GO:0000155">
    <property type="term" value="F:phosphorelay sensor kinase activity"/>
    <property type="evidence" value="ECO:0007669"/>
    <property type="project" value="InterPro"/>
</dbReference>
<keyword evidence="3" id="KW-0597">Phosphoprotein</keyword>
<dbReference type="InterPro" id="IPR003661">
    <property type="entry name" value="HisK_dim/P_dom"/>
</dbReference>
<dbReference type="SUPFAM" id="SSF47384">
    <property type="entry name" value="Homodimeric domain of signal transducing histidine kinase"/>
    <property type="match status" value="1"/>
</dbReference>
<dbReference type="Pfam" id="PF00512">
    <property type="entry name" value="HisKA"/>
    <property type="match status" value="1"/>
</dbReference>